<dbReference type="Proteomes" id="UP000824782">
    <property type="component" value="Unassembled WGS sequence"/>
</dbReference>
<feature type="region of interest" description="Disordered" evidence="2">
    <location>
        <begin position="400"/>
        <end position="438"/>
    </location>
</feature>
<name>A0AAV7D002_ENGPU</name>
<feature type="coiled-coil region" evidence="1">
    <location>
        <begin position="249"/>
        <end position="283"/>
    </location>
</feature>
<dbReference type="AlphaFoldDB" id="A0AAV7D002"/>
<evidence type="ECO:0000256" key="1">
    <source>
        <dbReference type="SAM" id="Coils"/>
    </source>
</evidence>
<proteinExistence type="predicted"/>
<evidence type="ECO:0000313" key="4">
    <source>
        <dbReference type="Proteomes" id="UP000824782"/>
    </source>
</evidence>
<keyword evidence="4" id="KW-1185">Reference proteome</keyword>
<feature type="compositionally biased region" description="Basic and acidic residues" evidence="2">
    <location>
        <begin position="402"/>
        <end position="414"/>
    </location>
</feature>
<feature type="compositionally biased region" description="Basic and acidic residues" evidence="2">
    <location>
        <begin position="31"/>
        <end position="46"/>
    </location>
</feature>
<feature type="region of interest" description="Disordered" evidence="2">
    <location>
        <begin position="116"/>
        <end position="151"/>
    </location>
</feature>
<feature type="region of interest" description="Disordered" evidence="2">
    <location>
        <begin position="1"/>
        <end position="79"/>
    </location>
</feature>
<reference evidence="3" key="1">
    <citation type="thesis" date="2020" institute="ProQuest LLC" country="789 East Eisenhower Parkway, Ann Arbor, MI, USA">
        <title>Comparative Genomics and Chromosome Evolution.</title>
        <authorList>
            <person name="Mudd A.B."/>
        </authorList>
    </citation>
    <scope>NUCLEOTIDE SEQUENCE</scope>
    <source>
        <strain evidence="3">237g6f4</strain>
        <tissue evidence="3">Blood</tissue>
    </source>
</reference>
<protein>
    <submittedName>
        <fullName evidence="3">Uncharacterized protein</fullName>
    </submittedName>
</protein>
<gene>
    <name evidence="3" type="ORF">GDO81_006868</name>
</gene>
<sequence>MEDTERRLSAGTSFKTPMSDQDALNLLQEFAEQKRREREKDPEVKRMKNKYKLRAAEYPSPGNILHTGKQLPRSPAPGVLPLLPSQQFEPGTNEDEESFSSRIVTDNIVPCGRQLERTPVSGHVLGGSQVNGGTNTSEENENSPIICDEMTRSKVQKENSEVYEISSTAPDLHNTSGGDGTMAAQKEVRGEDPTDFSRPTMQNNRRISEMPVQGLNQMRISGVLKKMAGYECRNEDLEFLRHMENQEKAKVLKKELLSLRKDLAATKQEKELVLAKKEKIEDDIEKMKFSFERAVRLGRSLLSRTRDPTIVSDLSPDDVLKQLNSVTIHTVQQQTRLQLAAAEKELARRQREAADRTSLAENQRRSLTLKLESSEQHVKEVQCRIQMLKEEAIALKTQIEQTEERKSKLEENVQKKRQQMSYCPKHTKQNTEMSEEEREKLNRRLQRILHRKDNYLERERILQRLQKDLQ</sequence>
<accession>A0AAV7D002</accession>
<dbReference type="EMBL" id="WNYA01000002">
    <property type="protein sequence ID" value="KAG8590728.1"/>
    <property type="molecule type" value="Genomic_DNA"/>
</dbReference>
<evidence type="ECO:0000313" key="3">
    <source>
        <dbReference type="EMBL" id="KAG8590728.1"/>
    </source>
</evidence>
<comment type="caution">
    <text evidence="3">The sequence shown here is derived from an EMBL/GenBank/DDBJ whole genome shotgun (WGS) entry which is preliminary data.</text>
</comment>
<feature type="compositionally biased region" description="Polar residues" evidence="2">
    <location>
        <begin position="10"/>
        <end position="19"/>
    </location>
</feature>
<organism evidence="3 4">
    <name type="scientific">Engystomops pustulosus</name>
    <name type="common">Tungara frog</name>
    <name type="synonym">Physalaemus pustulosus</name>
    <dbReference type="NCBI Taxonomy" id="76066"/>
    <lineage>
        <taxon>Eukaryota</taxon>
        <taxon>Metazoa</taxon>
        <taxon>Chordata</taxon>
        <taxon>Craniata</taxon>
        <taxon>Vertebrata</taxon>
        <taxon>Euteleostomi</taxon>
        <taxon>Amphibia</taxon>
        <taxon>Batrachia</taxon>
        <taxon>Anura</taxon>
        <taxon>Neobatrachia</taxon>
        <taxon>Hyloidea</taxon>
        <taxon>Leptodactylidae</taxon>
        <taxon>Leiuperinae</taxon>
        <taxon>Engystomops</taxon>
    </lineage>
</organism>
<evidence type="ECO:0000256" key="2">
    <source>
        <dbReference type="SAM" id="MobiDB-lite"/>
    </source>
</evidence>
<keyword evidence="1" id="KW-0175">Coiled coil</keyword>